<evidence type="ECO:0000313" key="3">
    <source>
        <dbReference type="Proteomes" id="UP001283361"/>
    </source>
</evidence>
<gene>
    <name evidence="2" type="ORF">RRG08_037515</name>
</gene>
<dbReference type="Proteomes" id="UP001283361">
    <property type="component" value="Unassembled WGS sequence"/>
</dbReference>
<name>A0AAE1A415_9GAST</name>
<evidence type="ECO:0000256" key="1">
    <source>
        <dbReference type="SAM" id="MobiDB-lite"/>
    </source>
</evidence>
<sequence length="75" mass="8093">MVSPRLTINIESSPWSPRDFSAKTDQNDINNNGLSRPRVTHCDPQRVMGGKEVQPTGDPGLSTTVISAPTSVTTQ</sequence>
<protein>
    <submittedName>
        <fullName evidence="2">Uncharacterized protein</fullName>
    </submittedName>
</protein>
<organism evidence="2 3">
    <name type="scientific">Elysia crispata</name>
    <name type="common">lettuce slug</name>
    <dbReference type="NCBI Taxonomy" id="231223"/>
    <lineage>
        <taxon>Eukaryota</taxon>
        <taxon>Metazoa</taxon>
        <taxon>Spiralia</taxon>
        <taxon>Lophotrochozoa</taxon>
        <taxon>Mollusca</taxon>
        <taxon>Gastropoda</taxon>
        <taxon>Heterobranchia</taxon>
        <taxon>Euthyneura</taxon>
        <taxon>Panpulmonata</taxon>
        <taxon>Sacoglossa</taxon>
        <taxon>Placobranchoidea</taxon>
        <taxon>Plakobranchidae</taxon>
        <taxon>Elysia</taxon>
    </lineage>
</organism>
<reference evidence="2" key="1">
    <citation type="journal article" date="2023" name="G3 (Bethesda)">
        <title>A reference genome for the long-term kleptoplast-retaining sea slug Elysia crispata morphotype clarki.</title>
        <authorList>
            <person name="Eastman K.E."/>
            <person name="Pendleton A.L."/>
            <person name="Shaikh M.A."/>
            <person name="Suttiyut T."/>
            <person name="Ogas R."/>
            <person name="Tomko P."/>
            <person name="Gavelis G."/>
            <person name="Widhalm J.R."/>
            <person name="Wisecaver J.H."/>
        </authorList>
    </citation>
    <scope>NUCLEOTIDE SEQUENCE</scope>
    <source>
        <strain evidence="2">ECLA1</strain>
    </source>
</reference>
<proteinExistence type="predicted"/>
<feature type="region of interest" description="Disordered" evidence="1">
    <location>
        <begin position="13"/>
        <end position="75"/>
    </location>
</feature>
<feature type="compositionally biased region" description="Polar residues" evidence="1">
    <location>
        <begin position="61"/>
        <end position="75"/>
    </location>
</feature>
<evidence type="ECO:0000313" key="2">
    <source>
        <dbReference type="EMBL" id="KAK3780577.1"/>
    </source>
</evidence>
<keyword evidence="3" id="KW-1185">Reference proteome</keyword>
<comment type="caution">
    <text evidence="2">The sequence shown here is derived from an EMBL/GenBank/DDBJ whole genome shotgun (WGS) entry which is preliminary data.</text>
</comment>
<accession>A0AAE1A415</accession>
<dbReference type="EMBL" id="JAWDGP010002704">
    <property type="protein sequence ID" value="KAK3780577.1"/>
    <property type="molecule type" value="Genomic_DNA"/>
</dbReference>
<dbReference type="AlphaFoldDB" id="A0AAE1A415"/>